<comment type="caution">
    <text evidence="1">The sequence shown here is derived from an EMBL/GenBank/DDBJ whole genome shotgun (WGS) entry which is preliminary data.</text>
</comment>
<evidence type="ECO:0000313" key="1">
    <source>
        <dbReference type="EMBL" id="KAG2234699.1"/>
    </source>
</evidence>
<name>A0A8H7W163_9FUNG</name>
<dbReference type="AlphaFoldDB" id="A0A8H7W163"/>
<reference evidence="1" key="1">
    <citation type="submission" date="2021-01" db="EMBL/GenBank/DDBJ databases">
        <title>Metabolic potential, ecology and presence of endohyphal bacteria is reflected in genomic diversity of Mucoromycotina.</title>
        <authorList>
            <person name="Muszewska A."/>
            <person name="Okrasinska A."/>
            <person name="Steczkiewicz K."/>
            <person name="Drgas O."/>
            <person name="Orlowska M."/>
            <person name="Perlinska-Lenart U."/>
            <person name="Aleksandrzak-Piekarczyk T."/>
            <person name="Szatraj K."/>
            <person name="Zielenkiewicz U."/>
            <person name="Pilsyk S."/>
            <person name="Malc E."/>
            <person name="Mieczkowski P."/>
            <person name="Kruszewska J.S."/>
            <person name="Biernat P."/>
            <person name="Pawlowska J."/>
        </authorList>
    </citation>
    <scope>NUCLEOTIDE SEQUENCE</scope>
    <source>
        <strain evidence="1">WA0000018081</strain>
    </source>
</reference>
<organism evidence="1 2">
    <name type="scientific">Thamnidium elegans</name>
    <dbReference type="NCBI Taxonomy" id="101142"/>
    <lineage>
        <taxon>Eukaryota</taxon>
        <taxon>Fungi</taxon>
        <taxon>Fungi incertae sedis</taxon>
        <taxon>Mucoromycota</taxon>
        <taxon>Mucoromycotina</taxon>
        <taxon>Mucoromycetes</taxon>
        <taxon>Mucorales</taxon>
        <taxon>Mucorineae</taxon>
        <taxon>Mucoraceae</taxon>
        <taxon>Thamnidium</taxon>
    </lineage>
</organism>
<sequence>MVNLPFEIHLSETEKYEVWDQFSLLDALLSCRPNIQELCVTDLASEAWTTLLLCDTGDTMVTSQWSTLTTYQLVLDRICEFPNLQHLSIGNHTDRALYNFDRLIESCQSLKSFSVRLYPLKRQVQKENLRIIFISKRSDINKLVCNWELIKGDDQLKYIISYANQPKLERLTISYIANYRNSNKMIMKFKNNVPTLGFGIRSNDTTLSHLEFLSTSGHLIQSLTVEST</sequence>
<keyword evidence="2" id="KW-1185">Reference proteome</keyword>
<accession>A0A8H7W163</accession>
<gene>
    <name evidence="1" type="ORF">INT48_004137</name>
</gene>
<dbReference type="EMBL" id="JAEPRE010000047">
    <property type="protein sequence ID" value="KAG2234699.1"/>
    <property type="molecule type" value="Genomic_DNA"/>
</dbReference>
<protein>
    <submittedName>
        <fullName evidence="1">Uncharacterized protein</fullName>
    </submittedName>
</protein>
<proteinExistence type="predicted"/>
<dbReference type="Proteomes" id="UP000613177">
    <property type="component" value="Unassembled WGS sequence"/>
</dbReference>
<evidence type="ECO:0000313" key="2">
    <source>
        <dbReference type="Proteomes" id="UP000613177"/>
    </source>
</evidence>